<dbReference type="EMBL" id="GBRH01159915">
    <property type="protein sequence ID" value="JAE37981.1"/>
    <property type="molecule type" value="Transcribed_RNA"/>
</dbReference>
<protein>
    <submittedName>
        <fullName evidence="2">Uncharacterized protein</fullName>
    </submittedName>
</protein>
<accession>A0A0A9HSX3</accession>
<keyword evidence="1" id="KW-0812">Transmembrane</keyword>
<reference evidence="2" key="1">
    <citation type="submission" date="2014-09" db="EMBL/GenBank/DDBJ databases">
        <authorList>
            <person name="Magalhaes I.L.F."/>
            <person name="Oliveira U."/>
            <person name="Santos F.R."/>
            <person name="Vidigal T.H.D.A."/>
            <person name="Brescovit A.D."/>
            <person name="Santos A.J."/>
        </authorList>
    </citation>
    <scope>NUCLEOTIDE SEQUENCE</scope>
    <source>
        <tissue evidence="2">Shoot tissue taken approximately 20 cm above the soil surface</tissue>
    </source>
</reference>
<reference evidence="2" key="2">
    <citation type="journal article" date="2015" name="Data Brief">
        <title>Shoot transcriptome of the giant reed, Arundo donax.</title>
        <authorList>
            <person name="Barrero R.A."/>
            <person name="Guerrero F.D."/>
            <person name="Moolhuijzen P."/>
            <person name="Goolsby J.A."/>
            <person name="Tidwell J."/>
            <person name="Bellgard S.E."/>
            <person name="Bellgard M.I."/>
        </authorList>
    </citation>
    <scope>NUCLEOTIDE SEQUENCE</scope>
    <source>
        <tissue evidence="2">Shoot tissue taken approximately 20 cm above the soil surface</tissue>
    </source>
</reference>
<keyword evidence="1" id="KW-0472">Membrane</keyword>
<keyword evidence="1" id="KW-1133">Transmembrane helix</keyword>
<dbReference type="AlphaFoldDB" id="A0A0A9HSX3"/>
<proteinExistence type="predicted"/>
<sequence length="53" mass="6031">MSMVIAWRFTFMVTISCSFLFESSLFLFFCLLGCSTLPLYKGVSYTDIISKGK</sequence>
<name>A0A0A9HSX3_ARUDO</name>
<evidence type="ECO:0000256" key="1">
    <source>
        <dbReference type="SAM" id="Phobius"/>
    </source>
</evidence>
<organism evidence="2">
    <name type="scientific">Arundo donax</name>
    <name type="common">Giant reed</name>
    <name type="synonym">Donax arundinaceus</name>
    <dbReference type="NCBI Taxonomy" id="35708"/>
    <lineage>
        <taxon>Eukaryota</taxon>
        <taxon>Viridiplantae</taxon>
        <taxon>Streptophyta</taxon>
        <taxon>Embryophyta</taxon>
        <taxon>Tracheophyta</taxon>
        <taxon>Spermatophyta</taxon>
        <taxon>Magnoliopsida</taxon>
        <taxon>Liliopsida</taxon>
        <taxon>Poales</taxon>
        <taxon>Poaceae</taxon>
        <taxon>PACMAD clade</taxon>
        <taxon>Arundinoideae</taxon>
        <taxon>Arundineae</taxon>
        <taxon>Arundo</taxon>
    </lineage>
</organism>
<evidence type="ECO:0000313" key="2">
    <source>
        <dbReference type="EMBL" id="JAE37981.1"/>
    </source>
</evidence>
<feature type="transmembrane region" description="Helical" evidence="1">
    <location>
        <begin position="6"/>
        <end position="32"/>
    </location>
</feature>